<feature type="compositionally biased region" description="Low complexity" evidence="6">
    <location>
        <begin position="393"/>
        <end position="405"/>
    </location>
</feature>
<keyword evidence="4 7" id="KW-1133">Transmembrane helix</keyword>
<feature type="transmembrane region" description="Helical" evidence="7">
    <location>
        <begin position="242"/>
        <end position="260"/>
    </location>
</feature>
<feature type="compositionally biased region" description="Basic and acidic residues" evidence="6">
    <location>
        <begin position="406"/>
        <end position="416"/>
    </location>
</feature>
<gene>
    <name evidence="9" type="ORF">HYH02_007822</name>
</gene>
<feature type="region of interest" description="Disordered" evidence="6">
    <location>
        <begin position="361"/>
        <end position="436"/>
    </location>
</feature>
<sequence>MAPVPGLLCFVATSGVVAAYRPGPLASRSLHVTGLTLLRGLLGATSITCFYLAIELLPLQDAVTLFFCSPVLAALLELAVTGESHGWAGAAATTCTVCGVVLVSQPECLFRRGGHSMEDRGNSAAGVILATTAAAANAAAFVVVRLLKRSQNTVVLTWWYHMVVVTVAAVPLALGYPAPPVLPSGRTGLLLGGVGATQFCGQLLLNRGFQLESATRGSAINVLQVLFSFMWDLLVLGDKPGLLSAAGGGLVAAGVLFVALTPTHHHLAQPVAAGASILEGEGLEAEEGVHRHGHGHGHVRGRGPYGEADGEAEAVPLLAGAVGGAALLLPSRRGVGGGGGGVGGSGLGLIGEDAVGGGRGGGVRGGLAAPGLPQLQAEEGGGSKDGRSGSGSGESTPGLTTPGGSSRDRGRGRGRGDSTLLGAGAEDGSSSWQLQQPLLVRVVGRLSMDTAT</sequence>
<protein>
    <recommendedName>
        <fullName evidence="8">EamA domain-containing protein</fullName>
    </recommendedName>
</protein>
<reference evidence="9" key="1">
    <citation type="journal article" date="2020" name="bioRxiv">
        <title>Comparative genomics of Chlamydomonas.</title>
        <authorList>
            <person name="Craig R.J."/>
            <person name="Hasan A.R."/>
            <person name="Ness R.W."/>
            <person name="Keightley P.D."/>
        </authorList>
    </citation>
    <scope>NUCLEOTIDE SEQUENCE</scope>
    <source>
        <strain evidence="9">CCAP 11/173</strain>
    </source>
</reference>
<evidence type="ECO:0000256" key="7">
    <source>
        <dbReference type="SAM" id="Phobius"/>
    </source>
</evidence>
<dbReference type="SUPFAM" id="SSF103481">
    <property type="entry name" value="Multidrug resistance efflux transporter EmrE"/>
    <property type="match status" value="2"/>
</dbReference>
<feature type="transmembrane region" description="Helical" evidence="7">
    <location>
        <begin position="35"/>
        <end position="54"/>
    </location>
</feature>
<dbReference type="GO" id="GO:0016020">
    <property type="term" value="C:membrane"/>
    <property type="evidence" value="ECO:0007669"/>
    <property type="project" value="UniProtKB-SubCell"/>
</dbReference>
<dbReference type="OrthoDB" id="306876at2759"/>
<keyword evidence="5 7" id="KW-0472">Membrane</keyword>
<name>A0A835WGH3_9CHLO</name>
<dbReference type="AlphaFoldDB" id="A0A835WGH3"/>
<evidence type="ECO:0000256" key="2">
    <source>
        <dbReference type="ARBA" id="ARBA00007635"/>
    </source>
</evidence>
<feature type="transmembrane region" description="Helical" evidence="7">
    <location>
        <begin position="124"/>
        <end position="146"/>
    </location>
</feature>
<keyword evidence="3 7" id="KW-0812">Transmembrane</keyword>
<dbReference type="EMBL" id="JAEHOD010000023">
    <property type="protein sequence ID" value="KAG2447072.1"/>
    <property type="molecule type" value="Genomic_DNA"/>
</dbReference>
<dbReference type="Pfam" id="PF00892">
    <property type="entry name" value="EamA"/>
    <property type="match status" value="2"/>
</dbReference>
<proteinExistence type="inferred from homology"/>
<dbReference type="PANTHER" id="PTHR22911:SF6">
    <property type="entry name" value="SOLUTE CARRIER FAMILY 35 MEMBER G1"/>
    <property type="match status" value="1"/>
</dbReference>
<comment type="subcellular location">
    <subcellularLocation>
        <location evidence="1">Membrane</location>
        <topology evidence="1">Multi-pass membrane protein</topology>
    </subcellularLocation>
</comment>
<organism evidence="9 10">
    <name type="scientific">Chlamydomonas schloesseri</name>
    <dbReference type="NCBI Taxonomy" id="2026947"/>
    <lineage>
        <taxon>Eukaryota</taxon>
        <taxon>Viridiplantae</taxon>
        <taxon>Chlorophyta</taxon>
        <taxon>core chlorophytes</taxon>
        <taxon>Chlorophyceae</taxon>
        <taxon>CS clade</taxon>
        <taxon>Chlamydomonadales</taxon>
        <taxon>Chlamydomonadaceae</taxon>
        <taxon>Chlamydomonas</taxon>
    </lineage>
</organism>
<comment type="caution">
    <text evidence="9">The sequence shown here is derived from an EMBL/GenBank/DDBJ whole genome shotgun (WGS) entry which is preliminary data.</text>
</comment>
<evidence type="ECO:0000256" key="1">
    <source>
        <dbReference type="ARBA" id="ARBA00004141"/>
    </source>
</evidence>
<dbReference type="PANTHER" id="PTHR22911">
    <property type="entry name" value="ACYL-MALONYL CONDENSING ENZYME-RELATED"/>
    <property type="match status" value="1"/>
</dbReference>
<accession>A0A835WGH3</accession>
<dbReference type="InterPro" id="IPR037185">
    <property type="entry name" value="EmrE-like"/>
</dbReference>
<evidence type="ECO:0000256" key="5">
    <source>
        <dbReference type="ARBA" id="ARBA00023136"/>
    </source>
</evidence>
<dbReference type="Proteomes" id="UP000613740">
    <property type="component" value="Unassembled WGS sequence"/>
</dbReference>
<evidence type="ECO:0000256" key="6">
    <source>
        <dbReference type="SAM" id="MobiDB-lite"/>
    </source>
</evidence>
<dbReference type="InterPro" id="IPR000620">
    <property type="entry name" value="EamA_dom"/>
</dbReference>
<feature type="domain" description="EamA" evidence="8">
    <location>
        <begin position="125"/>
        <end position="259"/>
    </location>
</feature>
<evidence type="ECO:0000259" key="8">
    <source>
        <dbReference type="Pfam" id="PF00892"/>
    </source>
</evidence>
<evidence type="ECO:0000256" key="3">
    <source>
        <dbReference type="ARBA" id="ARBA00022692"/>
    </source>
</evidence>
<evidence type="ECO:0000256" key="4">
    <source>
        <dbReference type="ARBA" id="ARBA00022989"/>
    </source>
</evidence>
<feature type="domain" description="EamA" evidence="8">
    <location>
        <begin position="22"/>
        <end position="104"/>
    </location>
</feature>
<comment type="similarity">
    <text evidence="2">Belongs to the drug/metabolite transporter (DMT) superfamily. Plant drug/metabolite exporter (P-DME) (TC 2.A.7.4) family.</text>
</comment>
<keyword evidence="10" id="KW-1185">Reference proteome</keyword>
<feature type="transmembrane region" description="Helical" evidence="7">
    <location>
        <begin position="158"/>
        <end position="176"/>
    </location>
</feature>
<evidence type="ECO:0000313" key="9">
    <source>
        <dbReference type="EMBL" id="KAG2447072.1"/>
    </source>
</evidence>
<evidence type="ECO:0000313" key="10">
    <source>
        <dbReference type="Proteomes" id="UP000613740"/>
    </source>
</evidence>